<feature type="transmembrane region" description="Helical" evidence="1">
    <location>
        <begin position="12"/>
        <end position="28"/>
    </location>
</feature>
<dbReference type="EMBL" id="CAEZUS010000066">
    <property type="protein sequence ID" value="CAB4608604.1"/>
    <property type="molecule type" value="Genomic_DNA"/>
</dbReference>
<feature type="transmembrane region" description="Helical" evidence="1">
    <location>
        <begin position="224"/>
        <end position="240"/>
    </location>
</feature>
<dbReference type="InterPro" id="IPR002656">
    <property type="entry name" value="Acyl_transf_3_dom"/>
</dbReference>
<sequence length="368" mass="41248">MNTKLSHRREIQGLRALAVLAVITNHLFPGLLPGGFIGVDIFFLLSGYLITCQLIELSTDGRAAHNLLLFYARRIRRILPSALLVIWVTVFLSYRYLGPVVGNQTLLDGRWSTIFLANSHFNSQKVDYFAQGASSPLLQHYWSLAVEEQFYIFWPIIILLISLISIRRSRMITLLVITLIAVFSFTAVFTTEQTLIYFATTTRVWELALGAVIAIWGVKESSNILQWLAFSGLIASIFLINSDDQIPGLALIPALLATGVLLQVSSTTLKAVMGNPVLHYIGDLSFVLYLWHWPVIELHRQLAMEPLANNDLISLFFITFVLAIATHHLIENPIRFNKYLVKHPGTTVVIGSSALILSFSATYFLMKG</sequence>
<evidence type="ECO:0000313" key="3">
    <source>
        <dbReference type="EMBL" id="CAB4608604.1"/>
    </source>
</evidence>
<feature type="transmembrane region" description="Helical" evidence="1">
    <location>
        <begin position="346"/>
        <end position="366"/>
    </location>
</feature>
<gene>
    <name evidence="3" type="ORF">UFOPK1852_00547</name>
</gene>
<dbReference type="InterPro" id="IPR050879">
    <property type="entry name" value="Acyltransferase_3"/>
</dbReference>
<feature type="transmembrane region" description="Helical" evidence="1">
    <location>
        <begin position="78"/>
        <end position="97"/>
    </location>
</feature>
<feature type="transmembrane region" description="Helical" evidence="1">
    <location>
        <begin position="195"/>
        <end position="217"/>
    </location>
</feature>
<feature type="transmembrane region" description="Helical" evidence="1">
    <location>
        <begin position="246"/>
        <end position="265"/>
    </location>
</feature>
<evidence type="ECO:0000256" key="1">
    <source>
        <dbReference type="SAM" id="Phobius"/>
    </source>
</evidence>
<feature type="transmembrane region" description="Helical" evidence="1">
    <location>
        <begin position="171"/>
        <end position="189"/>
    </location>
</feature>
<dbReference type="AlphaFoldDB" id="A0A6J6HBQ6"/>
<name>A0A6J6HBQ6_9ZZZZ</name>
<keyword evidence="1" id="KW-0812">Transmembrane</keyword>
<keyword evidence="1" id="KW-0472">Membrane</keyword>
<reference evidence="3" key="1">
    <citation type="submission" date="2020-05" db="EMBL/GenBank/DDBJ databases">
        <authorList>
            <person name="Chiriac C."/>
            <person name="Salcher M."/>
            <person name="Ghai R."/>
            <person name="Kavagutti S V."/>
        </authorList>
    </citation>
    <scope>NUCLEOTIDE SEQUENCE</scope>
</reference>
<feature type="transmembrane region" description="Helical" evidence="1">
    <location>
        <begin position="150"/>
        <end position="166"/>
    </location>
</feature>
<dbReference type="Pfam" id="PF01757">
    <property type="entry name" value="Acyl_transf_3"/>
    <property type="match status" value="1"/>
</dbReference>
<feature type="transmembrane region" description="Helical" evidence="1">
    <location>
        <begin position="313"/>
        <end position="334"/>
    </location>
</feature>
<accession>A0A6J6HBQ6</accession>
<keyword evidence="1" id="KW-1133">Transmembrane helix</keyword>
<feature type="transmembrane region" description="Helical" evidence="1">
    <location>
        <begin position="277"/>
        <end position="293"/>
    </location>
</feature>
<dbReference type="GO" id="GO:0016747">
    <property type="term" value="F:acyltransferase activity, transferring groups other than amino-acyl groups"/>
    <property type="evidence" value="ECO:0007669"/>
    <property type="project" value="InterPro"/>
</dbReference>
<feature type="transmembrane region" description="Helical" evidence="1">
    <location>
        <begin position="34"/>
        <end position="57"/>
    </location>
</feature>
<protein>
    <submittedName>
        <fullName evidence="3">Unannotated protein</fullName>
    </submittedName>
</protein>
<dbReference type="GO" id="GO:0009103">
    <property type="term" value="P:lipopolysaccharide biosynthetic process"/>
    <property type="evidence" value="ECO:0007669"/>
    <property type="project" value="TreeGrafter"/>
</dbReference>
<organism evidence="3">
    <name type="scientific">freshwater metagenome</name>
    <dbReference type="NCBI Taxonomy" id="449393"/>
    <lineage>
        <taxon>unclassified sequences</taxon>
        <taxon>metagenomes</taxon>
        <taxon>ecological metagenomes</taxon>
    </lineage>
</organism>
<dbReference type="PANTHER" id="PTHR23028">
    <property type="entry name" value="ACETYLTRANSFERASE"/>
    <property type="match status" value="1"/>
</dbReference>
<dbReference type="PANTHER" id="PTHR23028:SF53">
    <property type="entry name" value="ACYL_TRANSF_3 DOMAIN-CONTAINING PROTEIN"/>
    <property type="match status" value="1"/>
</dbReference>
<evidence type="ECO:0000259" key="2">
    <source>
        <dbReference type="Pfam" id="PF01757"/>
    </source>
</evidence>
<proteinExistence type="predicted"/>
<feature type="domain" description="Acyltransferase 3" evidence="2">
    <location>
        <begin position="10"/>
        <end position="325"/>
    </location>
</feature>
<dbReference type="GO" id="GO:0016020">
    <property type="term" value="C:membrane"/>
    <property type="evidence" value="ECO:0007669"/>
    <property type="project" value="TreeGrafter"/>
</dbReference>